<evidence type="ECO:0000259" key="2">
    <source>
        <dbReference type="PROSITE" id="PS50105"/>
    </source>
</evidence>
<gene>
    <name evidence="3" type="ORF">J4Q44_G00356390</name>
</gene>
<dbReference type="PROSITE" id="PS50105">
    <property type="entry name" value="SAM_DOMAIN"/>
    <property type="match status" value="1"/>
</dbReference>
<reference evidence="3 4" key="1">
    <citation type="submission" date="2021-04" db="EMBL/GenBank/DDBJ databases">
        <authorList>
            <person name="De Guttry C."/>
            <person name="Zahm M."/>
            <person name="Klopp C."/>
            <person name="Cabau C."/>
            <person name="Louis A."/>
            <person name="Berthelot C."/>
            <person name="Parey E."/>
            <person name="Roest Crollius H."/>
            <person name="Montfort J."/>
            <person name="Robinson-Rechavi M."/>
            <person name="Bucao C."/>
            <person name="Bouchez O."/>
            <person name="Gislard M."/>
            <person name="Lluch J."/>
            <person name="Milhes M."/>
            <person name="Lampietro C."/>
            <person name="Lopez Roques C."/>
            <person name="Donnadieu C."/>
            <person name="Braasch I."/>
            <person name="Desvignes T."/>
            <person name="Postlethwait J."/>
            <person name="Bobe J."/>
            <person name="Wedekind C."/>
            <person name="Guiguen Y."/>
        </authorList>
    </citation>
    <scope>NUCLEOTIDE SEQUENCE [LARGE SCALE GENOMIC DNA]</scope>
    <source>
        <strain evidence="3">Cs_M1</strain>
        <tissue evidence="3">Blood</tissue>
    </source>
</reference>
<comment type="caution">
    <text evidence="3">The sequence shown here is derived from an EMBL/GenBank/DDBJ whole genome shotgun (WGS) entry which is preliminary data.</text>
</comment>
<dbReference type="GO" id="GO:0043197">
    <property type="term" value="C:dendritic spine"/>
    <property type="evidence" value="ECO:0007669"/>
    <property type="project" value="TreeGrafter"/>
</dbReference>
<dbReference type="InterPro" id="IPR051569">
    <property type="entry name" value="SHANK"/>
</dbReference>
<dbReference type="GO" id="GO:0014069">
    <property type="term" value="C:postsynaptic density"/>
    <property type="evidence" value="ECO:0007669"/>
    <property type="project" value="TreeGrafter"/>
</dbReference>
<dbReference type="SUPFAM" id="SSF47769">
    <property type="entry name" value="SAM/Pointed domain"/>
    <property type="match status" value="1"/>
</dbReference>
<protein>
    <recommendedName>
        <fullName evidence="2">SAM domain-containing protein</fullName>
    </recommendedName>
</protein>
<dbReference type="GO" id="GO:0035255">
    <property type="term" value="F:ionotropic glutamate receptor binding"/>
    <property type="evidence" value="ECO:0007669"/>
    <property type="project" value="TreeGrafter"/>
</dbReference>
<dbReference type="EMBL" id="JAGTTL010000035">
    <property type="protein sequence ID" value="KAK6294809.1"/>
    <property type="molecule type" value="Genomic_DNA"/>
</dbReference>
<evidence type="ECO:0000256" key="1">
    <source>
        <dbReference type="SAM" id="MobiDB-lite"/>
    </source>
</evidence>
<dbReference type="InterPro" id="IPR001660">
    <property type="entry name" value="SAM"/>
</dbReference>
<feature type="region of interest" description="Disordered" evidence="1">
    <location>
        <begin position="1"/>
        <end position="165"/>
    </location>
</feature>
<dbReference type="CDD" id="cd09506">
    <property type="entry name" value="SAM_Shank1_2_3"/>
    <property type="match status" value="1"/>
</dbReference>
<accession>A0AAN8KSP3</accession>
<dbReference type="GO" id="GO:0030160">
    <property type="term" value="F:synaptic receptor adaptor activity"/>
    <property type="evidence" value="ECO:0007669"/>
    <property type="project" value="TreeGrafter"/>
</dbReference>
<dbReference type="Pfam" id="PF00536">
    <property type="entry name" value="SAM_1"/>
    <property type="match status" value="1"/>
</dbReference>
<feature type="compositionally biased region" description="Low complexity" evidence="1">
    <location>
        <begin position="88"/>
        <end position="130"/>
    </location>
</feature>
<feature type="compositionally biased region" description="Pro residues" evidence="1">
    <location>
        <begin position="1"/>
        <end position="15"/>
    </location>
</feature>
<evidence type="ECO:0000313" key="3">
    <source>
        <dbReference type="EMBL" id="KAK6294809.1"/>
    </source>
</evidence>
<organism evidence="3 4">
    <name type="scientific">Coregonus suidteri</name>
    <dbReference type="NCBI Taxonomy" id="861788"/>
    <lineage>
        <taxon>Eukaryota</taxon>
        <taxon>Metazoa</taxon>
        <taxon>Chordata</taxon>
        <taxon>Craniata</taxon>
        <taxon>Vertebrata</taxon>
        <taxon>Euteleostomi</taxon>
        <taxon>Actinopterygii</taxon>
        <taxon>Neopterygii</taxon>
        <taxon>Teleostei</taxon>
        <taxon>Protacanthopterygii</taxon>
        <taxon>Salmoniformes</taxon>
        <taxon>Salmonidae</taxon>
        <taxon>Coregoninae</taxon>
        <taxon>Coregonus</taxon>
    </lineage>
</organism>
<name>A0AAN8KSP3_9TELE</name>
<keyword evidence="4" id="KW-1185">Reference proteome</keyword>
<dbReference type="PANTHER" id="PTHR24135:SF17">
    <property type="entry name" value="SH3 AND MULTIPLE ANKYRIN REPEAT DOMAINS PROTEIN 2"/>
    <property type="match status" value="1"/>
</dbReference>
<feature type="domain" description="SAM" evidence="2">
    <location>
        <begin position="189"/>
        <end position="252"/>
    </location>
</feature>
<dbReference type="InterPro" id="IPR013761">
    <property type="entry name" value="SAM/pointed_sf"/>
</dbReference>
<dbReference type="FunFam" id="1.10.150.50:FF:000006">
    <property type="entry name" value="SH3 and multiple ankyrin repeat domains protein 2"/>
    <property type="match status" value="1"/>
</dbReference>
<dbReference type="SMART" id="SM00454">
    <property type="entry name" value="SAM"/>
    <property type="match status" value="1"/>
</dbReference>
<dbReference type="AlphaFoldDB" id="A0AAN8KSP3"/>
<evidence type="ECO:0000313" key="4">
    <source>
        <dbReference type="Proteomes" id="UP001356427"/>
    </source>
</evidence>
<feature type="compositionally biased region" description="Gly residues" evidence="1">
    <location>
        <begin position="147"/>
        <end position="159"/>
    </location>
</feature>
<feature type="compositionally biased region" description="Polar residues" evidence="1">
    <location>
        <begin position="71"/>
        <end position="85"/>
    </location>
</feature>
<proteinExistence type="predicted"/>
<sequence length="252" mass="26077">MSPPEPPPTRPPPIGRPSCACEPPGAKEPTHARPQRPRFIHELSSILSQSTAQTGGLPGLTHHRGQGGFGTSSPASGSQRNSSLSFGLPPSSCTPPSSLPPHLCSPPDTSSLSSPPCPSSLPHSASPSLSDIFGLPNPPMGSASGIGSMGGSLGGGSSCGGSRSPSPLTLMQAVAASGKPFASKPVELWSKLDVADWLDSLNLSEHKDAFLDNEIEGAHLPSLQKEDLIDLGVTRVGHRMNIERALKMLQDR</sequence>
<dbReference type="Proteomes" id="UP001356427">
    <property type="component" value="Unassembled WGS sequence"/>
</dbReference>
<feature type="compositionally biased region" description="Polar residues" evidence="1">
    <location>
        <begin position="45"/>
        <end position="54"/>
    </location>
</feature>
<dbReference type="Gene3D" id="1.10.150.50">
    <property type="entry name" value="Transcription Factor, Ets-1"/>
    <property type="match status" value="1"/>
</dbReference>
<dbReference type="PANTHER" id="PTHR24135">
    <property type="entry name" value="SH3 AND MULTIPLE ANKYRIN REPEAT DOMAINS PROTEIN"/>
    <property type="match status" value="1"/>
</dbReference>
<dbReference type="GO" id="GO:0045211">
    <property type="term" value="C:postsynaptic membrane"/>
    <property type="evidence" value="ECO:0007669"/>
    <property type="project" value="TreeGrafter"/>
</dbReference>